<dbReference type="PANTHER" id="PTHR37984">
    <property type="entry name" value="PROTEIN CBG26694"/>
    <property type="match status" value="1"/>
</dbReference>
<name>A0AAN8BWD6_9TELE</name>
<dbReference type="Proteomes" id="UP001335648">
    <property type="component" value="Unassembled WGS sequence"/>
</dbReference>
<dbReference type="GO" id="GO:0003676">
    <property type="term" value="F:nucleic acid binding"/>
    <property type="evidence" value="ECO:0007669"/>
    <property type="project" value="InterPro"/>
</dbReference>
<evidence type="ECO:0000313" key="2">
    <source>
        <dbReference type="EMBL" id="KAK5892302.1"/>
    </source>
</evidence>
<proteinExistence type="predicted"/>
<dbReference type="Gene3D" id="3.30.420.10">
    <property type="entry name" value="Ribonuclease H-like superfamily/Ribonuclease H"/>
    <property type="match status" value="1"/>
</dbReference>
<keyword evidence="3" id="KW-1185">Reference proteome</keyword>
<feature type="region of interest" description="Disordered" evidence="1">
    <location>
        <begin position="79"/>
        <end position="99"/>
    </location>
</feature>
<gene>
    <name evidence="2" type="ORF">CesoFtcFv8_012692</name>
</gene>
<accession>A0AAN8BWD6</accession>
<dbReference type="InterPro" id="IPR036397">
    <property type="entry name" value="RNaseH_sf"/>
</dbReference>
<evidence type="ECO:0000256" key="1">
    <source>
        <dbReference type="SAM" id="MobiDB-lite"/>
    </source>
</evidence>
<sequence>MFAQSNGEAERHVQTVKQLLKKAKNTYLALLAYRATPLANGHSPAQLLMGRRLRTPVPQHPSLLTPELPDSTVVAAKERERRVKDTANFDKRHRVRDLS</sequence>
<dbReference type="EMBL" id="JAULUE010002055">
    <property type="protein sequence ID" value="KAK5892302.1"/>
    <property type="molecule type" value="Genomic_DNA"/>
</dbReference>
<dbReference type="AlphaFoldDB" id="A0AAN8BWD6"/>
<dbReference type="InterPro" id="IPR050951">
    <property type="entry name" value="Retrovirus_Pol_polyprotein"/>
</dbReference>
<dbReference type="PANTHER" id="PTHR37984:SF9">
    <property type="entry name" value="INTEGRASE CATALYTIC DOMAIN-CONTAINING PROTEIN"/>
    <property type="match status" value="1"/>
</dbReference>
<protein>
    <submittedName>
        <fullName evidence="2">Uncharacterized protein</fullName>
    </submittedName>
</protein>
<organism evidence="2 3">
    <name type="scientific">Champsocephalus esox</name>
    <name type="common">pike icefish</name>
    <dbReference type="NCBI Taxonomy" id="159716"/>
    <lineage>
        <taxon>Eukaryota</taxon>
        <taxon>Metazoa</taxon>
        <taxon>Chordata</taxon>
        <taxon>Craniata</taxon>
        <taxon>Vertebrata</taxon>
        <taxon>Euteleostomi</taxon>
        <taxon>Actinopterygii</taxon>
        <taxon>Neopterygii</taxon>
        <taxon>Teleostei</taxon>
        <taxon>Neoteleostei</taxon>
        <taxon>Acanthomorphata</taxon>
        <taxon>Eupercaria</taxon>
        <taxon>Perciformes</taxon>
        <taxon>Notothenioidei</taxon>
        <taxon>Channichthyidae</taxon>
        <taxon>Champsocephalus</taxon>
    </lineage>
</organism>
<evidence type="ECO:0000313" key="3">
    <source>
        <dbReference type="Proteomes" id="UP001335648"/>
    </source>
</evidence>
<comment type="caution">
    <text evidence="2">The sequence shown here is derived from an EMBL/GenBank/DDBJ whole genome shotgun (WGS) entry which is preliminary data.</text>
</comment>
<reference evidence="2 3" key="1">
    <citation type="journal article" date="2023" name="Mol. Biol. Evol.">
        <title>Genomics of Secondarily Temperate Adaptation in the Only Non-Antarctic Icefish.</title>
        <authorList>
            <person name="Rivera-Colon A.G."/>
            <person name="Rayamajhi N."/>
            <person name="Minhas B.F."/>
            <person name="Madrigal G."/>
            <person name="Bilyk K.T."/>
            <person name="Yoon V."/>
            <person name="Hune M."/>
            <person name="Gregory S."/>
            <person name="Cheng C.H.C."/>
            <person name="Catchen J.M."/>
        </authorList>
    </citation>
    <scope>NUCLEOTIDE SEQUENCE [LARGE SCALE GENOMIC DNA]</scope>
    <source>
        <strain evidence="2">JC2023a</strain>
    </source>
</reference>